<feature type="transmembrane region" description="Helical" evidence="11">
    <location>
        <begin position="345"/>
        <end position="365"/>
    </location>
</feature>
<evidence type="ECO:0000313" key="13">
    <source>
        <dbReference type="EMBL" id="URD76035.1"/>
    </source>
</evidence>
<evidence type="ECO:0000256" key="1">
    <source>
        <dbReference type="ARBA" id="ARBA00004141"/>
    </source>
</evidence>
<feature type="transmembrane region" description="Helical" evidence="11">
    <location>
        <begin position="440"/>
        <end position="460"/>
    </location>
</feature>
<feature type="transmembrane region" description="Helical" evidence="11">
    <location>
        <begin position="164"/>
        <end position="193"/>
    </location>
</feature>
<dbReference type="InterPro" id="IPR036259">
    <property type="entry name" value="MFS_trans_sf"/>
</dbReference>
<evidence type="ECO:0000256" key="11">
    <source>
        <dbReference type="SAM" id="Phobius"/>
    </source>
</evidence>
<dbReference type="FunFam" id="1.20.1250.20:FF:000175">
    <property type="entry name" value="Inorganic phosphate transporter 1-6"/>
    <property type="match status" value="1"/>
</dbReference>
<keyword evidence="7 11" id="KW-0472">Membrane</keyword>
<keyword evidence="6 11" id="KW-1133">Transmembrane helix</keyword>
<feature type="domain" description="Major facilitator superfamily (MFS) profile" evidence="12">
    <location>
        <begin position="25"/>
        <end position="495"/>
    </location>
</feature>
<dbReference type="GO" id="GO:0006817">
    <property type="term" value="P:phosphate ion transport"/>
    <property type="evidence" value="ECO:0007669"/>
    <property type="project" value="UniProtKB-KW"/>
</dbReference>
<feature type="transmembrane region" description="Helical" evidence="11">
    <location>
        <begin position="100"/>
        <end position="119"/>
    </location>
</feature>
<feature type="compositionally biased region" description="Basic and acidic residues" evidence="10">
    <location>
        <begin position="989"/>
        <end position="1001"/>
    </location>
</feature>
<keyword evidence="3" id="KW-0592">Phosphate transport</keyword>
<dbReference type="CDD" id="cd17364">
    <property type="entry name" value="MFS_PhT"/>
    <property type="match status" value="1"/>
</dbReference>
<keyword evidence="4 11" id="KW-0812">Transmembrane</keyword>
<feature type="region of interest" description="Disordered" evidence="10">
    <location>
        <begin position="1142"/>
        <end position="1163"/>
    </location>
</feature>
<dbReference type="Proteomes" id="UP001055439">
    <property type="component" value="Chromosome 1"/>
</dbReference>
<dbReference type="SUPFAM" id="SSF103473">
    <property type="entry name" value="MFS general substrate transporter"/>
    <property type="match status" value="1"/>
</dbReference>
<dbReference type="GO" id="GO:0015293">
    <property type="term" value="F:symporter activity"/>
    <property type="evidence" value="ECO:0007669"/>
    <property type="project" value="UniProtKB-KW"/>
</dbReference>
<dbReference type="EMBL" id="CP097502">
    <property type="protein sequence ID" value="URD76035.1"/>
    <property type="molecule type" value="Genomic_DNA"/>
</dbReference>
<organism evidence="13 14">
    <name type="scientific">Musa troglodytarum</name>
    <name type="common">fe'i banana</name>
    <dbReference type="NCBI Taxonomy" id="320322"/>
    <lineage>
        <taxon>Eukaryota</taxon>
        <taxon>Viridiplantae</taxon>
        <taxon>Streptophyta</taxon>
        <taxon>Embryophyta</taxon>
        <taxon>Tracheophyta</taxon>
        <taxon>Spermatophyta</taxon>
        <taxon>Magnoliopsida</taxon>
        <taxon>Liliopsida</taxon>
        <taxon>Zingiberales</taxon>
        <taxon>Musaceae</taxon>
        <taxon>Musa</taxon>
    </lineage>
</organism>
<keyword evidence="2" id="KW-0813">Transport</keyword>
<name>A0A9E7JCG0_9LILI</name>
<evidence type="ECO:0000256" key="3">
    <source>
        <dbReference type="ARBA" id="ARBA00022592"/>
    </source>
</evidence>
<feature type="transmembrane region" description="Helical" evidence="11">
    <location>
        <begin position="472"/>
        <end position="490"/>
    </location>
</feature>
<evidence type="ECO:0000259" key="12">
    <source>
        <dbReference type="PROSITE" id="PS50850"/>
    </source>
</evidence>
<evidence type="ECO:0000256" key="9">
    <source>
        <dbReference type="ARBA" id="ARBA00044504"/>
    </source>
</evidence>
<dbReference type="InterPro" id="IPR021480">
    <property type="entry name" value="Zinc_ribbon_12"/>
</dbReference>
<dbReference type="InterPro" id="IPR020846">
    <property type="entry name" value="MFS_dom"/>
</dbReference>
<gene>
    <name evidence="13" type="ORF">MUK42_24989</name>
</gene>
<evidence type="ECO:0000313" key="14">
    <source>
        <dbReference type="Proteomes" id="UP001055439"/>
    </source>
</evidence>
<reference evidence="13" key="1">
    <citation type="submission" date="2022-05" db="EMBL/GenBank/DDBJ databases">
        <title>The Musa troglodytarum L. genome provides insights into the mechanism of non-climacteric behaviour and enrichment of carotenoids.</title>
        <authorList>
            <person name="Wang J."/>
        </authorList>
    </citation>
    <scope>NUCLEOTIDE SEQUENCE</scope>
    <source>
        <tissue evidence="13">Leaf</tissue>
    </source>
</reference>
<feature type="region of interest" description="Disordered" evidence="10">
    <location>
        <begin position="658"/>
        <end position="703"/>
    </location>
</feature>
<accession>A0A9E7JCG0</accession>
<dbReference type="Gene3D" id="1.20.1250.20">
    <property type="entry name" value="MFS general substrate transporter like domains"/>
    <property type="match status" value="1"/>
</dbReference>
<dbReference type="Pfam" id="PF11331">
    <property type="entry name" value="Zn_ribbon_12"/>
    <property type="match status" value="1"/>
</dbReference>
<feature type="transmembrane region" description="Helical" evidence="11">
    <location>
        <begin position="213"/>
        <end position="232"/>
    </location>
</feature>
<feature type="compositionally biased region" description="Basic and acidic residues" evidence="10">
    <location>
        <begin position="1023"/>
        <end position="1038"/>
    </location>
</feature>
<feature type="compositionally biased region" description="Polar residues" evidence="10">
    <location>
        <begin position="1040"/>
        <end position="1065"/>
    </location>
</feature>
<dbReference type="GO" id="GO:0016020">
    <property type="term" value="C:membrane"/>
    <property type="evidence" value="ECO:0007669"/>
    <property type="project" value="UniProtKB-SubCell"/>
</dbReference>
<proteinExistence type="inferred from homology"/>
<feature type="transmembrane region" description="Helical" evidence="11">
    <location>
        <begin position="402"/>
        <end position="420"/>
    </location>
</feature>
<evidence type="ECO:0000256" key="2">
    <source>
        <dbReference type="ARBA" id="ARBA00022448"/>
    </source>
</evidence>
<sequence>MSSSPSLAVLEALDTARTQWYHVTAIVIAGMGFFTDAYDLFCISTVSKLLGRLYYPGQGDEPGKLPTAVNNLVIGVALIGTLTGQLVFGWLGDKLGRKKVYGITLILMAICAIGSGLSFGKTKAAVLGSLCFFRFWLGFGIGGDYPLSATIMSEYANKKTRGQFIAAVFAMQGVGIIFAGLVSMTLSAIFLHYNPAPTFTENPDLSTQHAGDFLWRIVLMLGALPAVVTFYWRMKMPETARYTALIAGNAKQAANDMQKVLEIDIQAEPDRLSQFKSANEYTLLSREFVGKHGRHLVGTMTTWFLLDIAFYSQNLTQKDIYQAIHLTNKAKNVNALREMFEISRAMFVVALLGSFPGYWFTVIFIEKLGRYLIQLIGFFMMSLFMLILGIKYDYLKENNHMLFAVLFGLTFFFANFGPNSTTFVLPAELFPTRVRSTCHALSAASGKAGAMIGAFVVQSYTLSQEPSKIKKALIVLAFTNMLGFFFTFLVSETKGKSLEEISGENERVSGQEERVDRKVAHIWDPSTDDACMNPDTSFLTASGFCRKTTETTLYQSEERSHGGIHDERRSLPLRMILVGTLLILVRSPGFEEFQEWRRAVADEPKLGSCAVPTAMLSSRISAISLPAVAVLVVLLSGGDDLAIDSTPERSYNRVNLTPLASEPHDGIGRYRRSSKARFSDSTSSEDEMVKGSKEERGTKPERDRVPAFYQMTRDRMKATPSPNYLEEGPSAVRTDDRSKKQDQSWIDGVDHLSQNRFQLLKQLDELRDRISRSCEVTEEPRERMPLKLRGPHAPGRTYVPSAQYPERLRIRRQLDVDPLVYNHHDEFDHEPACSCRHCYHKYSLLPDRVVPQSLSSQSWRGSYLVQNRGSFPVRTQEYNQRVRSREPLIQKRATISKKKDKHLCQPFAGAAPFVLCSNCFELLRLPQIILLVSKKICTLCCGSCSEVMSLELIGKRLVASATPPTTAQAETKHSSPVEVKQLKQSKAHIIGESDTSDHEADVGPCEPTESTDDNPPISSQGLMERECVSHLSEAEKTKGPSMSSNRSDNVESPDSATYQRATPSTTELPFLAEVISDAARSPAQDHLVHPSSSQVMDDSSNGGMNGYFDQETAVSYSDKFRQNSAKNEVITEIDVSVHECPSSSFSGDYQEKGKDENQAGIGKSDDSLVFSQLVQDERSEVSVNGHPIVDHLVRKAEKQAGRIYPGEYWYDRCAGFWGVMGQPCLGILPPFIQEFNYPISKNCAGGNTGVLVNGRELHHKDLALLVRRGLPTTAGRSYVLEFSGNVFDEASGEELGNLGKLAPTERRLIDEKKDSEIAGDSFSFRLRPGGEHQSCSFLLSRLGFV</sequence>
<feature type="region of interest" description="Disordered" evidence="10">
    <location>
        <begin position="718"/>
        <end position="741"/>
    </location>
</feature>
<evidence type="ECO:0000256" key="7">
    <source>
        <dbReference type="ARBA" id="ARBA00023136"/>
    </source>
</evidence>
<comment type="similarity">
    <text evidence="9">Belongs to the major facilitator superfamily. Phosphate:H(+) symporter (TC 2.A.1.9) family.</text>
</comment>
<feature type="compositionally biased region" description="Basic and acidic residues" evidence="10">
    <location>
        <begin position="687"/>
        <end position="703"/>
    </location>
</feature>
<comment type="subcellular location">
    <subcellularLocation>
        <location evidence="1">Membrane</location>
        <topology evidence="1">Multi-pass membrane protein</topology>
    </subcellularLocation>
</comment>
<feature type="transmembrane region" description="Helical" evidence="11">
    <location>
        <begin position="125"/>
        <end position="143"/>
    </location>
</feature>
<evidence type="ECO:0000256" key="8">
    <source>
        <dbReference type="ARBA" id="ARBA00032043"/>
    </source>
</evidence>
<keyword evidence="14" id="KW-1185">Reference proteome</keyword>
<dbReference type="Pfam" id="PF00083">
    <property type="entry name" value="Sugar_tr"/>
    <property type="match status" value="1"/>
</dbReference>
<evidence type="ECO:0000256" key="10">
    <source>
        <dbReference type="SAM" id="MobiDB-lite"/>
    </source>
</evidence>
<evidence type="ECO:0000256" key="5">
    <source>
        <dbReference type="ARBA" id="ARBA00022847"/>
    </source>
</evidence>
<feature type="transmembrane region" description="Helical" evidence="11">
    <location>
        <begin position="67"/>
        <end position="88"/>
    </location>
</feature>
<keyword evidence="5" id="KW-0769">Symport</keyword>
<feature type="region of interest" description="Disordered" evidence="10">
    <location>
        <begin position="964"/>
        <end position="1065"/>
    </location>
</feature>
<feature type="transmembrane region" description="Helical" evidence="11">
    <location>
        <begin position="20"/>
        <end position="47"/>
    </location>
</feature>
<dbReference type="OrthoDB" id="2020426at2759"/>
<evidence type="ECO:0000256" key="4">
    <source>
        <dbReference type="ARBA" id="ARBA00022692"/>
    </source>
</evidence>
<evidence type="ECO:0000256" key="6">
    <source>
        <dbReference type="ARBA" id="ARBA00022989"/>
    </source>
</evidence>
<feature type="transmembrane region" description="Helical" evidence="11">
    <location>
        <begin position="371"/>
        <end position="390"/>
    </location>
</feature>
<protein>
    <recommendedName>
        <fullName evidence="8">H(+)/Pi cotransporter</fullName>
    </recommendedName>
</protein>
<dbReference type="PROSITE" id="PS50850">
    <property type="entry name" value="MFS"/>
    <property type="match status" value="1"/>
</dbReference>
<dbReference type="InterPro" id="IPR005828">
    <property type="entry name" value="MFS_sugar_transport-like"/>
</dbReference>
<dbReference type="PANTHER" id="PTHR24064">
    <property type="entry name" value="SOLUTE CARRIER FAMILY 22 MEMBER"/>
    <property type="match status" value="1"/>
</dbReference>